<keyword evidence="3" id="KW-0032">Aminotransferase</keyword>
<gene>
    <name evidence="3" type="ORF">HELGO_WM10049</name>
</gene>
<dbReference type="Pfam" id="PF04715">
    <property type="entry name" value="Anth_synt_I_N"/>
    <property type="match status" value="1"/>
</dbReference>
<evidence type="ECO:0000259" key="1">
    <source>
        <dbReference type="Pfam" id="PF00425"/>
    </source>
</evidence>
<dbReference type="InterPro" id="IPR015890">
    <property type="entry name" value="Chorismate_C"/>
</dbReference>
<protein>
    <submittedName>
        <fullName evidence="3">Para-aminobenzoate synthase, aminase component (EC)</fullName>
        <ecNumber evidence="3">2.6.1.85</ecNumber>
    </submittedName>
</protein>
<dbReference type="PANTHER" id="PTHR11236:SF50">
    <property type="entry name" value="AMINODEOXYCHORISMATE SYNTHASE COMPONENT 1"/>
    <property type="match status" value="1"/>
</dbReference>
<dbReference type="AlphaFoldDB" id="A0A6S6RZX7"/>
<dbReference type="EMBL" id="CACVAQ010000008">
    <property type="protein sequence ID" value="CAA6798562.1"/>
    <property type="molecule type" value="Genomic_DNA"/>
</dbReference>
<organism evidence="3">
    <name type="scientific">uncultured Aureispira sp</name>
    <dbReference type="NCBI Taxonomy" id="1331704"/>
    <lineage>
        <taxon>Bacteria</taxon>
        <taxon>Pseudomonadati</taxon>
        <taxon>Bacteroidota</taxon>
        <taxon>Saprospiria</taxon>
        <taxon>Saprospirales</taxon>
        <taxon>Saprospiraceae</taxon>
        <taxon>Aureispira</taxon>
        <taxon>environmental samples</taxon>
    </lineage>
</organism>
<dbReference type="Pfam" id="PF00425">
    <property type="entry name" value="Chorismate_bind"/>
    <property type="match status" value="1"/>
</dbReference>
<proteinExistence type="predicted"/>
<reference evidence="3" key="1">
    <citation type="submission" date="2020-01" db="EMBL/GenBank/DDBJ databases">
        <authorList>
            <person name="Meier V. D."/>
            <person name="Meier V D."/>
        </authorList>
    </citation>
    <scope>NUCLEOTIDE SEQUENCE</scope>
    <source>
        <strain evidence="3">HLG_WM_MAG_10</strain>
    </source>
</reference>
<accession>A0A6S6RZX7</accession>
<dbReference type="InterPro" id="IPR005801">
    <property type="entry name" value="ADC_synthase"/>
</dbReference>
<dbReference type="PRINTS" id="PR00095">
    <property type="entry name" value="ANTSNTHASEI"/>
</dbReference>
<evidence type="ECO:0000259" key="2">
    <source>
        <dbReference type="Pfam" id="PF04715"/>
    </source>
</evidence>
<dbReference type="GO" id="GO:0000162">
    <property type="term" value="P:L-tryptophan biosynthetic process"/>
    <property type="evidence" value="ECO:0007669"/>
    <property type="project" value="TreeGrafter"/>
</dbReference>
<dbReference type="PANTHER" id="PTHR11236">
    <property type="entry name" value="AMINOBENZOATE/ANTHRANILATE SYNTHASE"/>
    <property type="match status" value="1"/>
</dbReference>
<dbReference type="Gene3D" id="3.60.120.10">
    <property type="entry name" value="Anthranilate synthase"/>
    <property type="match status" value="1"/>
</dbReference>
<dbReference type="SUPFAM" id="SSF56322">
    <property type="entry name" value="ADC synthase"/>
    <property type="match status" value="1"/>
</dbReference>
<feature type="domain" description="Chorismate-utilising enzyme C-terminal" evidence="1">
    <location>
        <begin position="161"/>
        <end position="417"/>
    </location>
</feature>
<evidence type="ECO:0000313" key="3">
    <source>
        <dbReference type="EMBL" id="CAA6798562.1"/>
    </source>
</evidence>
<keyword evidence="3" id="KW-0808">Transferase</keyword>
<sequence length="438" mass="49573">MISSLTETRSIKNQILNWAQQQSDVICCLDSNNYQMDKYSAYDCLIAVGVEKELCVAHSGTAFDALQSFAKENKAWLFGHLSYDLKNEVEALSSENKDSLAFPELYFFVPTYLFLFHNNGTVELLSEKEAPAVIWEQINGFSKNVEDFEHLDISIQQRLSKQEYLKIIQKIRQHIIDGDTYEMNFCQEFFAENIDLNPLALFNKMNQIAKAPFATYYQLKKHYLLCGSPERFLCKRGRQLISQPIKGTIKRGESLEEDQILQAQLKNSIKDQAENVMIVDLVRNDLTKVCTTGTIKVSDLFGIYGFERVSQMISTVVGALQAPKNWVDVLEATFPMGSMTGAPKVISMELIEQYEKSKRGLYSGAVGYVEPNGDFDFNVVIRSLLYNAEKAYLSFQVGGAIVYDSEPEAEYEECLLKAKTMLEALGISELNSTTSNAR</sequence>
<dbReference type="EC" id="2.6.1.85" evidence="3"/>
<dbReference type="GO" id="GO:0046820">
    <property type="term" value="F:4-amino-4-deoxychorismate synthase activity"/>
    <property type="evidence" value="ECO:0007669"/>
    <property type="project" value="UniProtKB-EC"/>
</dbReference>
<dbReference type="InterPro" id="IPR019999">
    <property type="entry name" value="Anth_synth_I-like"/>
</dbReference>
<feature type="domain" description="Anthranilate synthase component I N-terminal" evidence="2">
    <location>
        <begin position="77"/>
        <end position="118"/>
    </location>
</feature>
<dbReference type="InterPro" id="IPR006805">
    <property type="entry name" value="Anth_synth_I_N"/>
</dbReference>
<name>A0A6S6RZX7_9BACT</name>